<gene>
    <name evidence="1" type="ORF">N3K66_002391</name>
</gene>
<accession>A0ACC0V9H4</accession>
<reference evidence="1" key="1">
    <citation type="submission" date="2022-10" db="EMBL/GenBank/DDBJ databases">
        <title>Complete Genome of Trichothecium roseum strain YXFP-22015, a Plant Pathogen Isolated from Citrus.</title>
        <authorList>
            <person name="Wang Y."/>
            <person name="Zhu L."/>
        </authorList>
    </citation>
    <scope>NUCLEOTIDE SEQUENCE</scope>
    <source>
        <strain evidence="1">YXFP-22015</strain>
    </source>
</reference>
<protein>
    <submittedName>
        <fullName evidence="1">Uncharacterized protein</fullName>
    </submittedName>
</protein>
<keyword evidence="2" id="KW-1185">Reference proteome</keyword>
<dbReference type="EMBL" id="CM047941">
    <property type="protein sequence ID" value="KAI9903039.1"/>
    <property type="molecule type" value="Genomic_DNA"/>
</dbReference>
<evidence type="ECO:0000313" key="2">
    <source>
        <dbReference type="Proteomes" id="UP001163324"/>
    </source>
</evidence>
<sequence>MRTGLLGKQSYPVLEGISYVDGSHDAYSLKAASIYSPGSEHPDNSGVVRSRHTGSRVWADIRGAIKAIGRSSRSISEGSIVIECEHDGAGGSTPPAREVPAPPSDETPVPVPASKAKTVSPRELVRRLRLKHLNGFTSTSTVVLRSTPNARRGSLQAFVSLTPSPASDNSGNFTPPTSEHACELERKTSVITAGTALRSSRNRPWDDSIPDGVALGLSEDIRFQHIQASILTVERAAAAKIYLETELHEKLNKADPRNVRRQYLETQLYYDQSLNRDQQDSARQSLSGRESWHTRETRVLKAKSQAAGRGDGIGVFEENYEALKILGKGSFGVVKLVQEKSPLGDEFPKQVFAMKVIRKSDMLRSNQEGHLRAERDFLVASEGSKWIVPLVCSFQDLGNLYLVMDYMPGGDFLGLLIRENILHESVARFYIAEMILAVEEAHRLMFIHRDIKPDNFLISASGHLKISDFGLAFDGHWTHDVAYYNCHRYSLLTKLGINIKGDDTDKRESREMHKQVERNRSAMQGIERHERRHPPRDEDLECLEHKTRFYFPHRPTVSDKCKDLVYRLMQEKDTRLCSRKYQMKDRGQVDMSRTTDFFGRYVFADDGEDIKAHRWFRSVPWDRLHTLTPPFVPRIHGAADTRYFDESASIDDMSTSMPAPARISPDDVQEILQNFPPGFRGLAIQLIAEPYDSSKLRAMDRRIEAEPMMSAADKEALKQFVRMYGQKERKRPRDRILRDERTKDVVLDIRKKTAFMGYTWRRIRPEYYTMPQPQWVA</sequence>
<proteinExistence type="predicted"/>
<organism evidence="1 2">
    <name type="scientific">Trichothecium roseum</name>
    <dbReference type="NCBI Taxonomy" id="47278"/>
    <lineage>
        <taxon>Eukaryota</taxon>
        <taxon>Fungi</taxon>
        <taxon>Dikarya</taxon>
        <taxon>Ascomycota</taxon>
        <taxon>Pezizomycotina</taxon>
        <taxon>Sordariomycetes</taxon>
        <taxon>Hypocreomycetidae</taxon>
        <taxon>Hypocreales</taxon>
        <taxon>Hypocreales incertae sedis</taxon>
        <taxon>Trichothecium</taxon>
    </lineage>
</organism>
<comment type="caution">
    <text evidence="1">The sequence shown here is derived from an EMBL/GenBank/DDBJ whole genome shotgun (WGS) entry which is preliminary data.</text>
</comment>
<name>A0ACC0V9H4_9HYPO</name>
<dbReference type="Proteomes" id="UP001163324">
    <property type="component" value="Chromosome 2"/>
</dbReference>
<evidence type="ECO:0000313" key="1">
    <source>
        <dbReference type="EMBL" id="KAI9903039.1"/>
    </source>
</evidence>